<gene>
    <name evidence="6" type="ORF">CTEN0397_LOCUS7172</name>
</gene>
<evidence type="ECO:0000256" key="4">
    <source>
        <dbReference type="SAM" id="MobiDB-lite"/>
    </source>
</evidence>
<dbReference type="InterPro" id="IPR003890">
    <property type="entry name" value="MIF4G-like_typ-3"/>
</dbReference>
<reference evidence="6" key="1">
    <citation type="submission" date="2021-01" db="EMBL/GenBank/DDBJ databases">
        <authorList>
            <person name="Corre E."/>
            <person name="Pelletier E."/>
            <person name="Niang G."/>
            <person name="Scheremetjew M."/>
            <person name="Finn R."/>
            <person name="Kale V."/>
            <person name="Holt S."/>
            <person name="Cochrane G."/>
            <person name="Meng A."/>
            <person name="Brown T."/>
            <person name="Cohen L."/>
        </authorList>
    </citation>
    <scope>NUCLEOTIDE SEQUENCE</scope>
    <source>
        <strain evidence="6">ECT3854</strain>
    </source>
</reference>
<keyword evidence="3" id="KW-0648">Protein biosynthesis</keyword>
<comment type="similarity">
    <text evidence="1">Belongs to the eukaryotic initiation factor 4G family.</text>
</comment>
<dbReference type="InterPro" id="IPR003891">
    <property type="entry name" value="Initiation_fac_eIF4g_MI"/>
</dbReference>
<dbReference type="AlphaFoldDB" id="A0A7S1GLC7"/>
<organism evidence="6">
    <name type="scientific">Cyclophora tenuis</name>
    <name type="common">Marine diatom</name>
    <dbReference type="NCBI Taxonomy" id="216820"/>
    <lineage>
        <taxon>Eukaryota</taxon>
        <taxon>Sar</taxon>
        <taxon>Stramenopiles</taxon>
        <taxon>Ochrophyta</taxon>
        <taxon>Bacillariophyta</taxon>
        <taxon>Fragilariophyceae</taxon>
        <taxon>Fragilariophycidae</taxon>
        <taxon>Cyclophorales</taxon>
        <taxon>Cyclophoraceae</taxon>
        <taxon>Cyclophora</taxon>
    </lineage>
</organism>
<dbReference type="SUPFAM" id="SSF48371">
    <property type="entry name" value="ARM repeat"/>
    <property type="match status" value="2"/>
</dbReference>
<feature type="compositionally biased region" description="Basic residues" evidence="4">
    <location>
        <begin position="189"/>
        <end position="199"/>
    </location>
</feature>
<feature type="region of interest" description="Disordered" evidence="4">
    <location>
        <begin position="179"/>
        <end position="271"/>
    </location>
</feature>
<evidence type="ECO:0000256" key="3">
    <source>
        <dbReference type="ARBA" id="ARBA00022917"/>
    </source>
</evidence>
<feature type="compositionally biased region" description="Low complexity" evidence="4">
    <location>
        <begin position="218"/>
        <end position="234"/>
    </location>
</feature>
<dbReference type="PANTHER" id="PTHR23253:SF9">
    <property type="entry name" value="EUKARYOTIC TRANSLATION INITIATION FACTOR 4 GAMMA 2"/>
    <property type="match status" value="1"/>
</dbReference>
<dbReference type="PROSITE" id="PS51366">
    <property type="entry name" value="MI"/>
    <property type="match status" value="1"/>
</dbReference>
<dbReference type="Pfam" id="PF02847">
    <property type="entry name" value="MA3"/>
    <property type="match status" value="1"/>
</dbReference>
<feature type="domain" description="MI" evidence="5">
    <location>
        <begin position="276"/>
        <end position="404"/>
    </location>
</feature>
<feature type="compositionally biased region" description="Basic and acidic residues" evidence="4">
    <location>
        <begin position="179"/>
        <end position="188"/>
    </location>
</feature>
<dbReference type="EMBL" id="HBFW01011132">
    <property type="protein sequence ID" value="CAD8936138.1"/>
    <property type="molecule type" value="Transcribed_RNA"/>
</dbReference>
<dbReference type="PANTHER" id="PTHR23253">
    <property type="entry name" value="EUKARYOTIC TRANSLATION INITIATION FACTOR 4 GAMMA"/>
    <property type="match status" value="1"/>
</dbReference>
<evidence type="ECO:0000313" key="6">
    <source>
        <dbReference type="EMBL" id="CAD8936138.1"/>
    </source>
</evidence>
<dbReference type="Pfam" id="PF02854">
    <property type="entry name" value="MIF4G"/>
    <property type="match status" value="1"/>
</dbReference>
<accession>A0A7S1GLC7</accession>
<evidence type="ECO:0000259" key="5">
    <source>
        <dbReference type="PROSITE" id="PS51366"/>
    </source>
</evidence>
<dbReference type="GO" id="GO:0016281">
    <property type="term" value="C:eukaryotic translation initiation factor 4F complex"/>
    <property type="evidence" value="ECO:0007669"/>
    <property type="project" value="TreeGrafter"/>
</dbReference>
<dbReference type="Gene3D" id="1.25.40.180">
    <property type="match status" value="2"/>
</dbReference>
<keyword evidence="2" id="KW-0396">Initiation factor</keyword>
<dbReference type="SMART" id="SM00544">
    <property type="entry name" value="MA3"/>
    <property type="match status" value="1"/>
</dbReference>
<evidence type="ECO:0000256" key="1">
    <source>
        <dbReference type="ARBA" id="ARBA00005775"/>
    </source>
</evidence>
<sequence length="459" mass="51934">MEEAGGKKAFKKMLLTRCQQEFEEEIPTKIAKAIEGVEDKEEQDYHSKIVKKKYLGHMRFIGELYKVDMIKNDIMLWCLKTLLQDFEEEKVECFAQLMTTIGYSLEQHSAALLQAGKPNASEDLKELWKSANSLVEGSSGQPVSNRIKFMLLDLKELKQNGWVKRREEESAKTIEQIHKDVAREEARSARKNSMRHLGRRVSSGDLREKPDEEGFVKVMRSSSSSMLSRSVSESGPPLPPKSNTLRRSTSYSVPQQSDKQEKSQQKPARKVLSLDECEKKTKNCLKEYFVGGDSDDAVLTLEEIVAVGTAGSIERGSKVVEAGILLVLEMKEEHVQKFLALLTRAVEEGKMEKKSSAQGLNDPLEFLRDIEIDAPLAGSLLCGFIAELLRKEILEFSFFLGTPEYFRRDGQAARFAATVLKKLELGETKIQEHLKTIETLMTDDDKKQHQTPQLLLESV</sequence>
<dbReference type="GO" id="GO:0003743">
    <property type="term" value="F:translation initiation factor activity"/>
    <property type="evidence" value="ECO:0007669"/>
    <property type="project" value="UniProtKB-KW"/>
</dbReference>
<name>A0A7S1GLC7_CYCTE</name>
<dbReference type="InterPro" id="IPR016024">
    <property type="entry name" value="ARM-type_fold"/>
</dbReference>
<protein>
    <recommendedName>
        <fullName evidence="5">MI domain-containing protein</fullName>
    </recommendedName>
</protein>
<dbReference type="GO" id="GO:0003729">
    <property type="term" value="F:mRNA binding"/>
    <property type="evidence" value="ECO:0007669"/>
    <property type="project" value="TreeGrafter"/>
</dbReference>
<feature type="compositionally biased region" description="Polar residues" evidence="4">
    <location>
        <begin position="241"/>
        <end position="254"/>
    </location>
</feature>
<proteinExistence type="inferred from homology"/>
<feature type="compositionally biased region" description="Basic and acidic residues" evidence="4">
    <location>
        <begin position="205"/>
        <end position="215"/>
    </location>
</feature>
<evidence type="ECO:0000256" key="2">
    <source>
        <dbReference type="ARBA" id="ARBA00022540"/>
    </source>
</evidence>